<protein>
    <submittedName>
        <fullName evidence="2">Uncharacterized protein</fullName>
    </submittedName>
</protein>
<dbReference type="KEGG" id="ssl:SS1G_05504"/>
<evidence type="ECO:0000256" key="1">
    <source>
        <dbReference type="SAM" id="MobiDB-lite"/>
    </source>
</evidence>
<organism evidence="2 3">
    <name type="scientific">Sclerotinia sclerotiorum (strain ATCC 18683 / 1980 / Ss-1)</name>
    <name type="common">White mold</name>
    <name type="synonym">Whetzelinia sclerotiorum</name>
    <dbReference type="NCBI Taxonomy" id="665079"/>
    <lineage>
        <taxon>Eukaryota</taxon>
        <taxon>Fungi</taxon>
        <taxon>Dikarya</taxon>
        <taxon>Ascomycota</taxon>
        <taxon>Pezizomycotina</taxon>
        <taxon>Leotiomycetes</taxon>
        <taxon>Helotiales</taxon>
        <taxon>Sclerotiniaceae</taxon>
        <taxon>Sclerotinia</taxon>
    </lineage>
</organism>
<keyword evidence="3" id="KW-1185">Reference proteome</keyword>
<dbReference type="GeneID" id="5489873"/>
<dbReference type="HOGENOM" id="CLU_2980457_0_0_1"/>
<dbReference type="AlphaFoldDB" id="A7EJL1"/>
<evidence type="ECO:0000313" key="3">
    <source>
        <dbReference type="Proteomes" id="UP000001312"/>
    </source>
</evidence>
<evidence type="ECO:0000313" key="2">
    <source>
        <dbReference type="EMBL" id="EDO03027.1"/>
    </source>
</evidence>
<dbReference type="InParanoid" id="A7EJL1"/>
<name>A7EJL1_SCLS1</name>
<feature type="region of interest" description="Disordered" evidence="1">
    <location>
        <begin position="1"/>
        <end position="25"/>
    </location>
</feature>
<dbReference type="RefSeq" id="XP_001594076.1">
    <property type="nucleotide sequence ID" value="XM_001594026.1"/>
</dbReference>
<gene>
    <name evidence="2" type="ORF">SS1G_05504</name>
</gene>
<accession>A7EJL1</accession>
<dbReference type="Proteomes" id="UP000001312">
    <property type="component" value="Unassembled WGS sequence"/>
</dbReference>
<dbReference type="EMBL" id="CH476626">
    <property type="protein sequence ID" value="EDO03027.1"/>
    <property type="molecule type" value="Genomic_DNA"/>
</dbReference>
<proteinExistence type="predicted"/>
<sequence length="58" mass="6842">MHVQTSNWRFSGEKDSSPYLFRQDPPPKLKELPYWSLLKLPDLCCYKAIGTRREISLT</sequence>
<reference evidence="3" key="1">
    <citation type="journal article" date="2011" name="PLoS Genet.">
        <title>Genomic analysis of the necrotrophic fungal pathogens Sclerotinia sclerotiorum and Botrytis cinerea.</title>
        <authorList>
            <person name="Amselem J."/>
            <person name="Cuomo C.A."/>
            <person name="van Kan J.A."/>
            <person name="Viaud M."/>
            <person name="Benito E.P."/>
            <person name="Couloux A."/>
            <person name="Coutinho P.M."/>
            <person name="de Vries R.P."/>
            <person name="Dyer P.S."/>
            <person name="Fillinger S."/>
            <person name="Fournier E."/>
            <person name="Gout L."/>
            <person name="Hahn M."/>
            <person name="Kohn L."/>
            <person name="Lapalu N."/>
            <person name="Plummer K.M."/>
            <person name="Pradier J.M."/>
            <person name="Quevillon E."/>
            <person name="Sharon A."/>
            <person name="Simon A."/>
            <person name="ten Have A."/>
            <person name="Tudzynski B."/>
            <person name="Tudzynski P."/>
            <person name="Wincker P."/>
            <person name="Andrew M."/>
            <person name="Anthouard V."/>
            <person name="Beever R.E."/>
            <person name="Beffa R."/>
            <person name="Benoit I."/>
            <person name="Bouzid O."/>
            <person name="Brault B."/>
            <person name="Chen Z."/>
            <person name="Choquer M."/>
            <person name="Collemare J."/>
            <person name="Cotton P."/>
            <person name="Danchin E.G."/>
            <person name="Da Silva C."/>
            <person name="Gautier A."/>
            <person name="Giraud C."/>
            <person name="Giraud T."/>
            <person name="Gonzalez C."/>
            <person name="Grossetete S."/>
            <person name="Guldener U."/>
            <person name="Henrissat B."/>
            <person name="Howlett B.J."/>
            <person name="Kodira C."/>
            <person name="Kretschmer M."/>
            <person name="Lappartient A."/>
            <person name="Leroch M."/>
            <person name="Levis C."/>
            <person name="Mauceli E."/>
            <person name="Neuveglise C."/>
            <person name="Oeser B."/>
            <person name="Pearson M."/>
            <person name="Poulain J."/>
            <person name="Poussereau N."/>
            <person name="Quesneville H."/>
            <person name="Rascle C."/>
            <person name="Schumacher J."/>
            <person name="Segurens B."/>
            <person name="Sexton A."/>
            <person name="Silva E."/>
            <person name="Sirven C."/>
            <person name="Soanes D.M."/>
            <person name="Talbot N.J."/>
            <person name="Templeton M."/>
            <person name="Yandava C."/>
            <person name="Yarden O."/>
            <person name="Zeng Q."/>
            <person name="Rollins J.A."/>
            <person name="Lebrun M.H."/>
            <person name="Dickman M."/>
        </authorList>
    </citation>
    <scope>NUCLEOTIDE SEQUENCE [LARGE SCALE GENOMIC DNA]</scope>
    <source>
        <strain evidence="3">ATCC 18683 / 1980 / Ss-1</strain>
    </source>
</reference>